<sequence length="165" mass="19486">MSKIYIIGIVASGKTTLARRVSQELNIPHHELDCIVWNETDAGRFKRTPEEQVEVIEDIDRIGAWIIEGTYRSSCHCLFDMADKIIFLDTPLWKRRYRILSRFIKQQLGIEKCHYKSNLEMLRAMYKWTSDFEKDRPEFENRLKPYMDKVVIIKDSSSLNINLLG</sequence>
<dbReference type="Proteomes" id="UP000002730">
    <property type="component" value="Chromosome"/>
</dbReference>
<dbReference type="KEGG" id="ccb:Clocel_1090"/>
<dbReference type="eggNOG" id="COG0563">
    <property type="taxonomic scope" value="Bacteria"/>
</dbReference>
<accession>D9SU11</accession>
<dbReference type="Gene3D" id="3.40.50.300">
    <property type="entry name" value="P-loop containing nucleotide triphosphate hydrolases"/>
    <property type="match status" value="1"/>
</dbReference>
<dbReference type="RefSeq" id="WP_010076304.1">
    <property type="nucleotide sequence ID" value="NC_014393.1"/>
</dbReference>
<dbReference type="AlphaFoldDB" id="D9SU11"/>
<dbReference type="EMBL" id="CP002160">
    <property type="protein sequence ID" value="ADL50849.1"/>
    <property type="molecule type" value="Genomic_DNA"/>
</dbReference>
<dbReference type="InterPro" id="IPR027417">
    <property type="entry name" value="P-loop_NTPase"/>
</dbReference>
<dbReference type="HOGENOM" id="CLU_092618_3_0_9"/>
<evidence type="ECO:0000313" key="2">
    <source>
        <dbReference type="Proteomes" id="UP000002730"/>
    </source>
</evidence>
<proteinExistence type="predicted"/>
<dbReference type="OrthoDB" id="1201990at2"/>
<organism evidence="1 2">
    <name type="scientific">Clostridium cellulovorans (strain ATCC 35296 / DSM 3052 / OCM 3 / 743B)</name>
    <dbReference type="NCBI Taxonomy" id="573061"/>
    <lineage>
        <taxon>Bacteria</taxon>
        <taxon>Bacillati</taxon>
        <taxon>Bacillota</taxon>
        <taxon>Clostridia</taxon>
        <taxon>Eubacteriales</taxon>
        <taxon>Clostridiaceae</taxon>
        <taxon>Clostridium</taxon>
    </lineage>
</organism>
<gene>
    <name evidence="1" type="ordered locus">Clocel_1090</name>
</gene>
<evidence type="ECO:0000313" key="1">
    <source>
        <dbReference type="EMBL" id="ADL50849.1"/>
    </source>
</evidence>
<dbReference type="InterPro" id="IPR052922">
    <property type="entry name" value="Cytidylate_Kinase-2"/>
</dbReference>
<dbReference type="PANTHER" id="PTHR37816:SF2">
    <property type="entry name" value="DNA TOPOLOGY MODULATION PROTEIN FLAR-RELATED PROTEIN"/>
    <property type="match status" value="1"/>
</dbReference>
<dbReference type="PANTHER" id="PTHR37816">
    <property type="entry name" value="YALI0E33011P"/>
    <property type="match status" value="1"/>
</dbReference>
<protein>
    <recommendedName>
        <fullName evidence="3">DNA topology modulation protein FlaR</fullName>
    </recommendedName>
</protein>
<name>D9SU11_CLOC7</name>
<keyword evidence="2" id="KW-1185">Reference proteome</keyword>
<dbReference type="STRING" id="573061.Clocel_1090"/>
<dbReference type="SUPFAM" id="SSF52540">
    <property type="entry name" value="P-loop containing nucleoside triphosphate hydrolases"/>
    <property type="match status" value="1"/>
</dbReference>
<evidence type="ECO:0008006" key="3">
    <source>
        <dbReference type="Google" id="ProtNLM"/>
    </source>
</evidence>
<reference evidence="1 2" key="1">
    <citation type="submission" date="2010-08" db="EMBL/GenBank/DDBJ databases">
        <title>Complete sequence of Clostridium cellulovorans 743B.</title>
        <authorList>
            <consortium name="US DOE Joint Genome Institute"/>
            <person name="Lucas S."/>
            <person name="Copeland A."/>
            <person name="Lapidus A."/>
            <person name="Cheng J.-F."/>
            <person name="Bruce D."/>
            <person name="Goodwin L."/>
            <person name="Pitluck S."/>
            <person name="Chertkov O."/>
            <person name="Detter J.C."/>
            <person name="Han C."/>
            <person name="Tapia R."/>
            <person name="Land M."/>
            <person name="Hauser L."/>
            <person name="Chang Y.-J."/>
            <person name="Jeffries C."/>
            <person name="Kyrpides N."/>
            <person name="Ivanova N."/>
            <person name="Mikhailova N."/>
            <person name="Hemme C.L."/>
            <person name="Woyke T."/>
        </authorList>
    </citation>
    <scope>NUCLEOTIDE SEQUENCE [LARGE SCALE GENOMIC DNA]</scope>
    <source>
        <strain evidence="2">ATCC 35296 / DSM 3052 / OCM 3 / 743B</strain>
    </source>
</reference>